<gene>
    <name evidence="1" type="ORF">BCF33_2650</name>
</gene>
<dbReference type="EMBL" id="PVTT01000002">
    <property type="protein sequence ID" value="PRY93766.1"/>
    <property type="molecule type" value="Genomic_DNA"/>
</dbReference>
<keyword evidence="2" id="KW-1185">Reference proteome</keyword>
<dbReference type="RefSeq" id="WP_106161344.1">
    <property type="nucleotide sequence ID" value="NZ_PVTT01000002.1"/>
</dbReference>
<sequence length="104" mass="11702">MEDDGGREDGAPNTIEHLHEIIGDETAPEEVCDYLLYQWEEAGITARAYTDEMHTVSILTRGEGQRPAEAPMDVLRWLFARFHTVRALGPHGYVRLRRPLGGGL</sequence>
<dbReference type="AlphaFoldDB" id="A0A2T0X4A0"/>
<name>A0A2T0X4A0_9RHOB</name>
<accession>A0A2T0X4A0</accession>
<reference evidence="1 2" key="1">
    <citation type="submission" date="2018-03" db="EMBL/GenBank/DDBJ databases">
        <title>Genomic Encyclopedia of Archaeal and Bacterial Type Strains, Phase II (KMG-II): from individual species to whole genera.</title>
        <authorList>
            <person name="Goeker M."/>
        </authorList>
    </citation>
    <scope>NUCLEOTIDE SEQUENCE [LARGE SCALE GENOMIC DNA]</scope>
    <source>
        <strain evidence="1 2">DSM 29318</strain>
    </source>
</reference>
<dbReference type="Proteomes" id="UP000238801">
    <property type="component" value="Unassembled WGS sequence"/>
</dbReference>
<comment type="caution">
    <text evidence="1">The sequence shown here is derived from an EMBL/GenBank/DDBJ whole genome shotgun (WGS) entry which is preliminary data.</text>
</comment>
<organism evidence="1 2">
    <name type="scientific">Hasllibacter halocynthiae</name>
    <dbReference type="NCBI Taxonomy" id="595589"/>
    <lineage>
        <taxon>Bacteria</taxon>
        <taxon>Pseudomonadati</taxon>
        <taxon>Pseudomonadota</taxon>
        <taxon>Alphaproteobacteria</taxon>
        <taxon>Rhodobacterales</taxon>
        <taxon>Roseobacteraceae</taxon>
        <taxon>Hasllibacter</taxon>
    </lineage>
</organism>
<protein>
    <submittedName>
        <fullName evidence="1">Uncharacterized protein</fullName>
    </submittedName>
</protein>
<evidence type="ECO:0000313" key="2">
    <source>
        <dbReference type="Proteomes" id="UP000238801"/>
    </source>
</evidence>
<evidence type="ECO:0000313" key="1">
    <source>
        <dbReference type="EMBL" id="PRY93766.1"/>
    </source>
</evidence>
<proteinExistence type="predicted"/>